<dbReference type="Pfam" id="PF13174">
    <property type="entry name" value="TPR_6"/>
    <property type="match status" value="2"/>
</dbReference>
<feature type="repeat" description="TPR" evidence="1">
    <location>
        <begin position="33"/>
        <end position="66"/>
    </location>
</feature>
<dbReference type="EMBL" id="MKVH01000013">
    <property type="protein sequence ID" value="OJX59264.1"/>
    <property type="molecule type" value="Genomic_DNA"/>
</dbReference>
<keyword evidence="2" id="KW-0732">Signal</keyword>
<evidence type="ECO:0000313" key="4">
    <source>
        <dbReference type="Proteomes" id="UP000184233"/>
    </source>
</evidence>
<keyword evidence="1" id="KW-0802">TPR repeat</keyword>
<evidence type="ECO:0000256" key="2">
    <source>
        <dbReference type="SAM" id="SignalP"/>
    </source>
</evidence>
<evidence type="ECO:0000313" key="3">
    <source>
        <dbReference type="EMBL" id="OJX59264.1"/>
    </source>
</evidence>
<organism evidence="3 4">
    <name type="scientific">Candidatus Kapaibacterium thiocyanatum</name>
    <dbReference type="NCBI Taxonomy" id="1895771"/>
    <lineage>
        <taxon>Bacteria</taxon>
        <taxon>Pseudomonadati</taxon>
        <taxon>Candidatus Kapaibacteriota</taxon>
        <taxon>Candidatus Kapaibacteriia</taxon>
        <taxon>Candidatus Kapaibacteriales</taxon>
        <taxon>Candidatus Kapaibacteriaceae</taxon>
        <taxon>Candidatus Kapaibacterium</taxon>
    </lineage>
</organism>
<dbReference type="SUPFAM" id="SSF48452">
    <property type="entry name" value="TPR-like"/>
    <property type="match status" value="2"/>
</dbReference>
<dbReference type="PROSITE" id="PS50005">
    <property type="entry name" value="TPR"/>
    <property type="match status" value="1"/>
</dbReference>
<sequence length="386" mass="44733">MKPSSRILVCLLAVVALSVPRVSAQWMFMKSDGDTLLQQGIQYIYNVQFDKAIAKFKEVKSLYPDHPAGYFLDAMVEWWRLNINRRTREYDAAFLQKIETVLNVCDKQLENDPKNITGLFFKGGALGFRARFHAVRESMINAANDGKEAFDILMECKKIAPGNHDIMLGTGIYNYFAVALPEKYPLLKPVMVFFPGGDKFLGILQLQAAARKARYAYVEAEVVLFQVYYDFEKDPRKAMEYAGELFRRYPDNPYFHKAYGRCAVQLGPIDSMEVVWRDVLNRFFDKRFGYDNLTAREALYYIGLARMRKNDYEMALKYLYKCDEACRALDEDPSGFMIKTNLLIGQIYDLQGKRDLAVKQYDKVLAWSDNNGSHAEAQRYRQQPYR</sequence>
<evidence type="ECO:0000256" key="1">
    <source>
        <dbReference type="PROSITE-ProRule" id="PRU00339"/>
    </source>
</evidence>
<proteinExistence type="predicted"/>
<dbReference type="InterPro" id="IPR011990">
    <property type="entry name" value="TPR-like_helical_dom_sf"/>
</dbReference>
<reference evidence="3 4" key="1">
    <citation type="submission" date="2016-09" db="EMBL/GenBank/DDBJ databases">
        <title>Genome-resolved meta-omics ties microbial dynamics to process performance in biotechnology for thiocyanate degradation.</title>
        <authorList>
            <person name="Kantor R.S."/>
            <person name="Huddy R.J."/>
            <person name="Iyer R."/>
            <person name="Thomas B.C."/>
            <person name="Brown C.T."/>
            <person name="Anantharaman K."/>
            <person name="Tringe S."/>
            <person name="Hettich R.L."/>
            <person name="Harrison S.T."/>
            <person name="Banfield J.F."/>
        </authorList>
    </citation>
    <scope>NUCLEOTIDE SEQUENCE [LARGE SCALE GENOMIC DNA]</scope>
    <source>
        <strain evidence="3">59-99</strain>
    </source>
</reference>
<feature type="chain" id="PRO_5013041707" description="Tetratricopeptide repeat protein" evidence="2">
    <location>
        <begin position="25"/>
        <end position="386"/>
    </location>
</feature>
<protein>
    <recommendedName>
        <fullName evidence="5">Tetratricopeptide repeat protein</fullName>
    </recommendedName>
</protein>
<accession>A0A1M3L204</accession>
<name>A0A1M3L204_9BACT</name>
<comment type="caution">
    <text evidence="3">The sequence shown here is derived from an EMBL/GenBank/DDBJ whole genome shotgun (WGS) entry which is preliminary data.</text>
</comment>
<feature type="signal peptide" evidence="2">
    <location>
        <begin position="1"/>
        <end position="24"/>
    </location>
</feature>
<dbReference type="STRING" id="1895771.BGO89_02265"/>
<dbReference type="InterPro" id="IPR019734">
    <property type="entry name" value="TPR_rpt"/>
</dbReference>
<dbReference type="AlphaFoldDB" id="A0A1M3L204"/>
<dbReference type="Pfam" id="PF13181">
    <property type="entry name" value="TPR_8"/>
    <property type="match status" value="1"/>
</dbReference>
<evidence type="ECO:0008006" key="5">
    <source>
        <dbReference type="Google" id="ProtNLM"/>
    </source>
</evidence>
<gene>
    <name evidence="3" type="ORF">BGO89_02265</name>
</gene>
<dbReference type="Gene3D" id="1.25.40.10">
    <property type="entry name" value="Tetratricopeptide repeat domain"/>
    <property type="match status" value="2"/>
</dbReference>
<dbReference type="SMART" id="SM00028">
    <property type="entry name" value="TPR"/>
    <property type="match status" value="3"/>
</dbReference>
<dbReference type="Proteomes" id="UP000184233">
    <property type="component" value="Unassembled WGS sequence"/>
</dbReference>